<sequence length="140" mass="15023">MTQPDYVEPNYYAADPYQAPYPQAYPNSYAGSYAPVPYERPSTPNPLAPWALGLAILPPLIDIALTLLISPVGFMLSMLTMITGWCAAGLGVAALILGSGRRPEHRGTGMAVWGMLIGVGWSYIAPFVSMALIFVVGPNY</sequence>
<keyword evidence="1" id="KW-0812">Transmembrane</keyword>
<keyword evidence="1" id="KW-1133">Transmembrane helix</keyword>
<reference evidence="2 3" key="1">
    <citation type="submission" date="2022-05" db="EMBL/GenBank/DDBJ databases">
        <title>Corynebacterium sp. B5-R-101 sp. nov., isolated from human feces.</title>
        <authorList>
            <person name="Shamsuzzaman M."/>
            <person name="Dahal R.H."/>
        </authorList>
    </citation>
    <scope>NUCLEOTIDE SEQUENCE [LARGE SCALE GENOMIC DNA]</scope>
    <source>
        <strain evidence="2 3">B5-R-101</strain>
    </source>
</reference>
<dbReference type="Proteomes" id="UP001203579">
    <property type="component" value="Unassembled WGS sequence"/>
</dbReference>
<dbReference type="RefSeq" id="WP_250224674.1">
    <property type="nucleotide sequence ID" value="NZ_JAMFTR010000011.1"/>
</dbReference>
<name>A0ABT0TC43_9CORY</name>
<evidence type="ECO:0008006" key="4">
    <source>
        <dbReference type="Google" id="ProtNLM"/>
    </source>
</evidence>
<feature type="transmembrane region" description="Helical" evidence="1">
    <location>
        <begin position="47"/>
        <end position="69"/>
    </location>
</feature>
<dbReference type="EMBL" id="JAMKFF010000011">
    <property type="protein sequence ID" value="MCL8494654.1"/>
    <property type="molecule type" value="Genomic_DNA"/>
</dbReference>
<keyword evidence="1" id="KW-0472">Membrane</keyword>
<feature type="transmembrane region" description="Helical" evidence="1">
    <location>
        <begin position="75"/>
        <end position="98"/>
    </location>
</feature>
<gene>
    <name evidence="2" type="ORF">M5J06_11035</name>
</gene>
<protein>
    <recommendedName>
        <fullName evidence="4">DUF4190 domain-containing protein</fullName>
    </recommendedName>
</protein>
<proteinExistence type="predicted"/>
<comment type="caution">
    <text evidence="2">The sequence shown here is derived from an EMBL/GenBank/DDBJ whole genome shotgun (WGS) entry which is preliminary data.</text>
</comment>
<evidence type="ECO:0000313" key="3">
    <source>
        <dbReference type="Proteomes" id="UP001203579"/>
    </source>
</evidence>
<keyword evidence="3" id="KW-1185">Reference proteome</keyword>
<evidence type="ECO:0000313" key="2">
    <source>
        <dbReference type="EMBL" id="MCL8494654.1"/>
    </source>
</evidence>
<organism evidence="2 3">
    <name type="scientific">Corynebacterium intestinale</name>
    <dbReference type="NCBI Taxonomy" id="2943492"/>
    <lineage>
        <taxon>Bacteria</taxon>
        <taxon>Bacillati</taxon>
        <taxon>Actinomycetota</taxon>
        <taxon>Actinomycetes</taxon>
        <taxon>Mycobacteriales</taxon>
        <taxon>Corynebacteriaceae</taxon>
        <taxon>Corynebacterium</taxon>
    </lineage>
</organism>
<accession>A0ABT0TC43</accession>
<feature type="transmembrane region" description="Helical" evidence="1">
    <location>
        <begin position="110"/>
        <end position="136"/>
    </location>
</feature>
<evidence type="ECO:0000256" key="1">
    <source>
        <dbReference type="SAM" id="Phobius"/>
    </source>
</evidence>